<dbReference type="KEGG" id="cgin:ABRZ00_03330"/>
<evidence type="ECO:0000313" key="16">
    <source>
        <dbReference type="EMBL" id="XDJ76722.1"/>
    </source>
</evidence>
<evidence type="ECO:0000313" key="15">
    <source>
        <dbReference type="EMBL" id="XDJ73727.1"/>
    </source>
</evidence>
<dbReference type="EMBL" id="CP158261">
    <property type="protein sequence ID" value="XDJ65606.1"/>
    <property type="molecule type" value="Genomic_DNA"/>
</dbReference>
<reference evidence="2" key="1">
    <citation type="journal article" date="2014" name="Int. J. Syst. Evol. Microbiol.">
        <title>Complete genome of a new Firmicutes species belonging to the dominant human colonic microbiota ('Ruminococcus bicirculans') reveals two chromosomes and a selective capacity to utilize plant glucans.</title>
        <authorList>
            <consortium name="NISC Comparative Sequencing Program"/>
            <person name="Wegmann U."/>
            <person name="Louis P."/>
            <person name="Goesmann A."/>
            <person name="Henrissat B."/>
            <person name="Duncan S.H."/>
            <person name="Flint H.J."/>
        </authorList>
    </citation>
    <scope>NUCLEOTIDE SEQUENCE</scope>
    <source>
        <strain evidence="2">JCM 15515</strain>
    </source>
</reference>
<dbReference type="EMBL" id="CP158270">
    <property type="protein sequence ID" value="XDJ90970.1"/>
    <property type="molecule type" value="Genomic_DNA"/>
</dbReference>
<keyword evidence="25" id="KW-1185">Reference proteome</keyword>
<dbReference type="PROSITE" id="PS51354">
    <property type="entry name" value="GLUTAREDOXIN_2"/>
    <property type="match status" value="1"/>
</dbReference>
<dbReference type="EMBL" id="CP158252">
    <property type="protein sequence ID" value="XDJ42731.1"/>
    <property type="molecule type" value="Genomic_DNA"/>
</dbReference>
<feature type="domain" description="Glutaredoxin" evidence="1">
    <location>
        <begin position="3"/>
        <end position="55"/>
    </location>
</feature>
<dbReference type="EMBL" id="CP158267">
    <property type="protein sequence ID" value="XDJ80467.1"/>
    <property type="molecule type" value="Genomic_DNA"/>
</dbReference>
<reference evidence="15" key="4">
    <citation type="submission" date="2024-05" db="EMBL/GenBank/DDBJ databases">
        <authorList>
            <person name="Luo Y.-C."/>
            <person name="Nicholds J."/>
            <person name="Mortimer T."/>
            <person name="Maboni G."/>
        </authorList>
    </citation>
    <scope>NUCLEOTIDE SEQUENCE</scope>
    <source>
        <strain evidence="23">124370</strain>
        <strain evidence="24">124566</strain>
        <strain evidence="22">124953</strain>
        <strain evidence="21">130308</strain>
        <strain evidence="20">130416</strain>
        <strain evidence="19">140124</strain>
        <strain evidence="17">141555</strain>
        <strain evidence="18">143751</strain>
        <strain evidence="16">143769</strain>
        <strain evidence="15">143811</strain>
        <strain evidence="14">143936</strain>
        <strain evidence="13">144863</strain>
        <strain evidence="12">145849</strain>
        <strain evidence="11">145850</strain>
        <strain evidence="10">145852</strain>
        <strain evidence="9">148131</strain>
        <strain evidence="8">150221</strain>
        <strain evidence="7">150964</strain>
        <strain evidence="6">151108</strain>
        <strain evidence="5">151836</strain>
        <strain evidence="4">153271</strain>
        <strain evidence="3">153920</strain>
    </source>
</reference>
<dbReference type="EMBL" id="CP158255">
    <property type="protein sequence ID" value="XDJ51385.1"/>
    <property type="molecule type" value="Genomic_DNA"/>
</dbReference>
<dbReference type="RefSeq" id="WP_343838186.1">
    <property type="nucleotide sequence ID" value="NZ_BAAAEX010000010.1"/>
</dbReference>
<evidence type="ECO:0000313" key="8">
    <source>
        <dbReference type="EMBL" id="XDJ56220.1"/>
    </source>
</evidence>
<organism evidence="15">
    <name type="scientific">Castellaniella ginsengisoli</name>
    <dbReference type="NCBI Taxonomy" id="546114"/>
    <lineage>
        <taxon>Bacteria</taxon>
        <taxon>Pseudomonadati</taxon>
        <taxon>Pseudomonadota</taxon>
        <taxon>Betaproteobacteria</taxon>
        <taxon>Burkholderiales</taxon>
        <taxon>Alcaligenaceae</taxon>
        <taxon>Castellaniella</taxon>
    </lineage>
</organism>
<evidence type="ECO:0000313" key="21">
    <source>
        <dbReference type="EMBL" id="XDJ90970.1"/>
    </source>
</evidence>
<evidence type="ECO:0000313" key="9">
    <source>
        <dbReference type="EMBL" id="XDJ58904.1"/>
    </source>
</evidence>
<dbReference type="EMBL" id="CP158266">
    <property type="protein sequence ID" value="XDJ81554.1"/>
    <property type="molecule type" value="Genomic_DNA"/>
</dbReference>
<evidence type="ECO:0000313" key="24">
    <source>
        <dbReference type="EMBL" id="XDJ97991.1"/>
    </source>
</evidence>
<dbReference type="EMBL" id="CP158269">
    <property type="protein sequence ID" value="XDJ87026.1"/>
    <property type="molecule type" value="Genomic_DNA"/>
</dbReference>
<dbReference type="EMBL" id="CP158257">
    <property type="protein sequence ID" value="XDJ56220.1"/>
    <property type="molecule type" value="Genomic_DNA"/>
</dbReference>
<evidence type="ECO:0000313" key="23">
    <source>
        <dbReference type="EMBL" id="XDJ95343.1"/>
    </source>
</evidence>
<evidence type="ECO:0000313" key="19">
    <source>
        <dbReference type="EMBL" id="XDJ84314.1"/>
    </source>
</evidence>
<dbReference type="EMBL" id="CP158258">
    <property type="protein sequence ID" value="XDJ58904.1"/>
    <property type="molecule type" value="Genomic_DNA"/>
</dbReference>
<dbReference type="CDD" id="cd02976">
    <property type="entry name" value="NrdH"/>
    <property type="match status" value="1"/>
</dbReference>
<dbReference type="EMBL" id="CP158263">
    <property type="protein sequence ID" value="XDJ71457.1"/>
    <property type="molecule type" value="Genomic_DNA"/>
</dbReference>
<evidence type="ECO:0000313" key="14">
    <source>
        <dbReference type="EMBL" id="XDJ71457.1"/>
    </source>
</evidence>
<evidence type="ECO:0000313" key="12">
    <source>
        <dbReference type="EMBL" id="XDJ65606.1"/>
    </source>
</evidence>
<evidence type="ECO:0000313" key="17">
    <source>
        <dbReference type="EMBL" id="XDJ80467.1"/>
    </source>
</evidence>
<dbReference type="Proteomes" id="UP001500573">
    <property type="component" value="Unassembled WGS sequence"/>
</dbReference>
<dbReference type="InterPro" id="IPR036249">
    <property type="entry name" value="Thioredoxin-like_sf"/>
</dbReference>
<dbReference type="Gene3D" id="3.40.30.10">
    <property type="entry name" value="Glutaredoxin"/>
    <property type="match status" value="1"/>
</dbReference>
<gene>
    <name evidence="9" type="ORF">ABRY90_03055</name>
    <name evidence="12" type="ORF">ABRY91_09235</name>
    <name evidence="10" type="ORF">ABRY92_10125</name>
    <name evidence="13" type="ORF">ABRY94_03590</name>
    <name evidence="22" type="ORF">ABRY95_04120</name>
    <name evidence="18" type="ORF">ABRY96_07520</name>
    <name evidence="15" type="ORF">ABRY97_08835</name>
    <name evidence="20" type="ORF">ABRY98_08700</name>
    <name evidence="3" type="ORF">ABRY99_03910</name>
    <name evidence="8" type="ORF">ABRZ00_03330</name>
    <name evidence="7" type="ORF">ABRZ01_03690</name>
    <name evidence="4" type="ORF">ABRZ02_13045</name>
    <name evidence="11" type="ORF">ABRZ03_06870</name>
    <name evidence="5" type="ORF">ABRZ04_01960</name>
    <name evidence="23" type="ORF">ABRZ05_09590</name>
    <name evidence="14" type="ORF">ABRZ06_11120</name>
    <name evidence="17" type="ORF">ABRZ07_02880</name>
    <name evidence="19" type="ORF">ABRZ08_08660</name>
    <name evidence="6" type="ORF">ABRZ09_05965</name>
    <name evidence="16" type="ORF">ABRZ10_11285</name>
    <name evidence="24" type="ORF">ABRZ11_09245</name>
    <name evidence="21" type="ORF">ABRZ12_01355</name>
    <name evidence="2" type="ORF">GCM10009108_20110</name>
</gene>
<dbReference type="EMBL" id="CP158265">
    <property type="protein sequence ID" value="XDJ76722.1"/>
    <property type="molecule type" value="Genomic_DNA"/>
</dbReference>
<reference evidence="25" key="2">
    <citation type="journal article" date="2019" name="Int. J. Syst. Evol. Microbiol.">
        <title>The Global Catalogue of Microorganisms (GCM) 10K type strain sequencing project: providing services to taxonomists for standard genome sequencing and annotation.</title>
        <authorList>
            <consortium name="The Broad Institute Genomics Platform"/>
            <consortium name="The Broad Institute Genome Sequencing Center for Infectious Disease"/>
            <person name="Wu L."/>
            <person name="Ma J."/>
        </authorList>
    </citation>
    <scope>NUCLEOTIDE SEQUENCE [LARGE SCALE GENOMIC DNA]</scope>
    <source>
        <strain evidence="25">JCM 15515</strain>
    </source>
</reference>
<dbReference type="Pfam" id="PF00462">
    <property type="entry name" value="Glutaredoxin"/>
    <property type="match status" value="1"/>
</dbReference>
<evidence type="ECO:0000313" key="3">
    <source>
        <dbReference type="EMBL" id="XDJ42731.1"/>
    </source>
</evidence>
<dbReference type="EMBL" id="CP158253">
    <property type="protein sequence ID" value="XDJ44560.1"/>
    <property type="molecule type" value="Genomic_DNA"/>
</dbReference>
<evidence type="ECO:0000313" key="10">
    <source>
        <dbReference type="EMBL" id="XDJ60354.1"/>
    </source>
</evidence>
<dbReference type="EMBL" id="CP158259">
    <property type="protein sequence ID" value="XDJ60354.1"/>
    <property type="molecule type" value="Genomic_DNA"/>
</dbReference>
<dbReference type="EMBL" id="CP158256">
    <property type="protein sequence ID" value="XDJ53606.1"/>
    <property type="molecule type" value="Genomic_DNA"/>
</dbReference>
<evidence type="ECO:0000313" key="20">
    <source>
        <dbReference type="EMBL" id="XDJ87026.1"/>
    </source>
</evidence>
<dbReference type="GeneID" id="93066534"/>
<dbReference type="EMBL" id="CP158272">
    <property type="protein sequence ID" value="XDJ97991.1"/>
    <property type="molecule type" value="Genomic_DNA"/>
</dbReference>
<dbReference type="EMBL" id="CP158262">
    <property type="protein sequence ID" value="XDJ69894.1"/>
    <property type="molecule type" value="Genomic_DNA"/>
</dbReference>
<evidence type="ECO:0000259" key="1">
    <source>
        <dbReference type="Pfam" id="PF00462"/>
    </source>
</evidence>
<proteinExistence type="predicted"/>
<dbReference type="EMBL" id="CP158268">
    <property type="protein sequence ID" value="XDJ84314.1"/>
    <property type="molecule type" value="Genomic_DNA"/>
</dbReference>
<protein>
    <submittedName>
        <fullName evidence="15">Glutaredoxin family protein</fullName>
    </submittedName>
</protein>
<evidence type="ECO:0000313" key="2">
    <source>
        <dbReference type="EMBL" id="GAA0780328.1"/>
    </source>
</evidence>
<evidence type="ECO:0000313" key="7">
    <source>
        <dbReference type="EMBL" id="XDJ53606.1"/>
    </source>
</evidence>
<evidence type="ECO:0000313" key="13">
    <source>
        <dbReference type="EMBL" id="XDJ69894.1"/>
    </source>
</evidence>
<reference evidence="2" key="3">
    <citation type="submission" date="2023-12" db="EMBL/GenBank/DDBJ databases">
        <authorList>
            <person name="Sun Q."/>
            <person name="Inoue M."/>
        </authorList>
    </citation>
    <scope>NUCLEOTIDE SEQUENCE</scope>
    <source>
        <strain evidence="2">JCM 15515</strain>
    </source>
</reference>
<sequence length="76" mass="8659">MSITVYSKPNCPQCDLTKRDMDILGIEYETVDLTQSHDQLERLIGLGHRSAPVVETERETWSGYNQEKIKGLVSYA</sequence>
<name>A0AB39F3B5_9BURK</name>
<dbReference type="EMBL" id="CP158260">
    <property type="protein sequence ID" value="XDJ65030.1"/>
    <property type="molecule type" value="Genomic_DNA"/>
</dbReference>
<dbReference type="InterPro" id="IPR002109">
    <property type="entry name" value="Glutaredoxin"/>
</dbReference>
<evidence type="ECO:0000313" key="6">
    <source>
        <dbReference type="EMBL" id="XDJ51385.1"/>
    </source>
</evidence>
<evidence type="ECO:0000313" key="18">
    <source>
        <dbReference type="EMBL" id="XDJ81554.1"/>
    </source>
</evidence>
<dbReference type="EMBL" id="BAAAEX010000010">
    <property type="protein sequence ID" value="GAA0780328.1"/>
    <property type="molecule type" value="Genomic_DNA"/>
</dbReference>
<evidence type="ECO:0000313" key="4">
    <source>
        <dbReference type="EMBL" id="XDJ44560.1"/>
    </source>
</evidence>
<evidence type="ECO:0000313" key="22">
    <source>
        <dbReference type="EMBL" id="XDJ94201.1"/>
    </source>
</evidence>
<evidence type="ECO:0000313" key="5">
    <source>
        <dbReference type="EMBL" id="XDJ47861.1"/>
    </source>
</evidence>
<dbReference type="EMBL" id="CP158254">
    <property type="protein sequence ID" value="XDJ47861.1"/>
    <property type="molecule type" value="Genomic_DNA"/>
</dbReference>
<evidence type="ECO:0000313" key="11">
    <source>
        <dbReference type="EMBL" id="XDJ65030.1"/>
    </source>
</evidence>
<dbReference type="EMBL" id="CP158264">
    <property type="protein sequence ID" value="XDJ73727.1"/>
    <property type="molecule type" value="Genomic_DNA"/>
</dbReference>
<dbReference type="EMBL" id="CP158271">
    <property type="protein sequence ID" value="XDJ94201.1"/>
    <property type="molecule type" value="Genomic_DNA"/>
</dbReference>
<dbReference type="EMBL" id="CP158273">
    <property type="protein sequence ID" value="XDJ95343.1"/>
    <property type="molecule type" value="Genomic_DNA"/>
</dbReference>
<dbReference type="SUPFAM" id="SSF52833">
    <property type="entry name" value="Thioredoxin-like"/>
    <property type="match status" value="1"/>
</dbReference>
<evidence type="ECO:0000313" key="25">
    <source>
        <dbReference type="Proteomes" id="UP001500573"/>
    </source>
</evidence>
<dbReference type="AlphaFoldDB" id="A0AB39F3B5"/>
<accession>A0AB39F3B5</accession>